<keyword evidence="6 9" id="KW-0418">Kinase</keyword>
<dbReference type="EC" id="2.7.1.12" evidence="3 9"/>
<reference evidence="10 11" key="1">
    <citation type="journal article" date="2018" name="G3 (Bethesda)">
        <title>A High-Quality Reference Genome for the Invasive Mosquitofish Gambusia affinis Using a Chicago Library.</title>
        <authorList>
            <person name="Hoffberg S.L."/>
            <person name="Troendle N.J."/>
            <person name="Glenn T.C."/>
            <person name="Mahmud O."/>
            <person name="Louha S."/>
            <person name="Chalopin D."/>
            <person name="Bennetzen J.L."/>
            <person name="Mauricio R."/>
        </authorList>
    </citation>
    <scope>NUCLEOTIDE SEQUENCE [LARGE SCALE GENOMIC DNA]</scope>
    <source>
        <strain evidence="10">NE01/NJP1002.9</strain>
        <tissue evidence="10">Muscle</tissue>
    </source>
</reference>
<dbReference type="InterPro" id="IPR027417">
    <property type="entry name" value="P-loop_NTPase"/>
</dbReference>
<dbReference type="CDD" id="cd02021">
    <property type="entry name" value="GntK"/>
    <property type="match status" value="1"/>
</dbReference>
<evidence type="ECO:0000256" key="3">
    <source>
        <dbReference type="ARBA" id="ARBA00012054"/>
    </source>
</evidence>
<evidence type="ECO:0000256" key="5">
    <source>
        <dbReference type="ARBA" id="ARBA00022741"/>
    </source>
</evidence>
<dbReference type="PANTHER" id="PTHR43442">
    <property type="entry name" value="GLUCONOKINASE-RELATED"/>
    <property type="match status" value="1"/>
</dbReference>
<accession>A0A315UX25</accession>
<proteinExistence type="inferred from homology"/>
<evidence type="ECO:0000313" key="10">
    <source>
        <dbReference type="EMBL" id="PWA15785.1"/>
    </source>
</evidence>
<name>A0A315UX25_GAMAF</name>
<evidence type="ECO:0000256" key="6">
    <source>
        <dbReference type="ARBA" id="ARBA00022777"/>
    </source>
</evidence>
<dbReference type="PANTHER" id="PTHR43442:SF3">
    <property type="entry name" value="GLUCONOKINASE-RELATED"/>
    <property type="match status" value="1"/>
</dbReference>
<dbReference type="GO" id="GO:0005524">
    <property type="term" value="F:ATP binding"/>
    <property type="evidence" value="ECO:0007669"/>
    <property type="project" value="UniProtKB-KW"/>
</dbReference>
<gene>
    <name evidence="10" type="ORF">CCH79_00008959</name>
</gene>
<dbReference type="SUPFAM" id="SSF52540">
    <property type="entry name" value="P-loop containing nucleoside triphosphate hydrolases"/>
    <property type="match status" value="1"/>
</dbReference>
<dbReference type="UniPathway" id="UPA00792"/>
<comment type="caution">
    <text evidence="10">The sequence shown here is derived from an EMBL/GenBank/DDBJ whole genome shotgun (WGS) entry which is preliminary data.</text>
</comment>
<comment type="similarity">
    <text evidence="2 9">Belongs to the gluconokinase GntK/GntV family.</text>
</comment>
<keyword evidence="4 9" id="KW-0808">Transferase</keyword>
<dbReference type="Gene3D" id="3.40.50.300">
    <property type="entry name" value="P-loop containing nucleotide triphosphate hydrolases"/>
    <property type="match status" value="1"/>
</dbReference>
<dbReference type="GO" id="GO:0005975">
    <property type="term" value="P:carbohydrate metabolic process"/>
    <property type="evidence" value="ECO:0007669"/>
    <property type="project" value="InterPro"/>
</dbReference>
<evidence type="ECO:0000256" key="9">
    <source>
        <dbReference type="RuleBase" id="RU363066"/>
    </source>
</evidence>
<keyword evidence="11" id="KW-1185">Reference proteome</keyword>
<evidence type="ECO:0000256" key="8">
    <source>
        <dbReference type="ARBA" id="ARBA00048090"/>
    </source>
</evidence>
<comment type="pathway">
    <text evidence="1 9">Carbohydrate acid metabolism; D-gluconate degradation.</text>
</comment>
<dbReference type="NCBIfam" id="TIGR01313">
    <property type="entry name" value="therm_gnt_kin"/>
    <property type="match status" value="1"/>
</dbReference>
<evidence type="ECO:0000256" key="1">
    <source>
        <dbReference type="ARBA" id="ARBA00004875"/>
    </source>
</evidence>
<evidence type="ECO:0000313" key="11">
    <source>
        <dbReference type="Proteomes" id="UP000250572"/>
    </source>
</evidence>
<dbReference type="Proteomes" id="UP000250572">
    <property type="component" value="Unassembled WGS sequence"/>
</dbReference>
<comment type="catalytic activity">
    <reaction evidence="8 9">
        <text>D-gluconate + ATP = 6-phospho-D-gluconate + ADP + H(+)</text>
        <dbReference type="Rhea" id="RHEA:19433"/>
        <dbReference type="ChEBI" id="CHEBI:15378"/>
        <dbReference type="ChEBI" id="CHEBI:18391"/>
        <dbReference type="ChEBI" id="CHEBI:30616"/>
        <dbReference type="ChEBI" id="CHEBI:58759"/>
        <dbReference type="ChEBI" id="CHEBI:456216"/>
        <dbReference type="EC" id="2.7.1.12"/>
    </reaction>
</comment>
<evidence type="ECO:0000256" key="2">
    <source>
        <dbReference type="ARBA" id="ARBA00008420"/>
    </source>
</evidence>
<sequence length="290" mass="33180">MRSLGYLASAEPCCSVALRRRTLRLLNVTDKMIYIIMGVSGCGKTSLGTFLSEKVKTWMAHYPDTKLSDGVLFIWKDIYTDLVMHGSPQLGWPFYEGDNFHPQENIEKMARGEPLTDQDRFPWLLRLHEVIERERSSGSDALLACSALKHLYRQILLHGSTVVAPTSSASLASSPEVFFLYLHGDYDLIHQRMVARQGHYMKADLLRSQFDILEPPSDEENALTLDIRKSRNEMILEVEKHIESLKLLPDESQHLERNKGSCDVTHEFWLPENPSGVDQHQLLCWDTQPL</sequence>
<organism evidence="10 11">
    <name type="scientific">Gambusia affinis</name>
    <name type="common">Western mosquitofish</name>
    <name type="synonym">Heterandria affinis</name>
    <dbReference type="NCBI Taxonomy" id="33528"/>
    <lineage>
        <taxon>Eukaryota</taxon>
        <taxon>Metazoa</taxon>
        <taxon>Chordata</taxon>
        <taxon>Craniata</taxon>
        <taxon>Vertebrata</taxon>
        <taxon>Euteleostomi</taxon>
        <taxon>Actinopterygii</taxon>
        <taxon>Neopterygii</taxon>
        <taxon>Teleostei</taxon>
        <taxon>Neoteleostei</taxon>
        <taxon>Acanthomorphata</taxon>
        <taxon>Ovalentaria</taxon>
        <taxon>Atherinomorphae</taxon>
        <taxon>Cyprinodontiformes</taxon>
        <taxon>Poeciliidae</taxon>
        <taxon>Poeciliinae</taxon>
        <taxon>Gambusia</taxon>
    </lineage>
</organism>
<dbReference type="InterPro" id="IPR006001">
    <property type="entry name" value="Therm_gnt_kin"/>
</dbReference>
<protein>
    <recommendedName>
        <fullName evidence="3 9">Gluconokinase</fullName>
        <ecNumber evidence="3 9">2.7.1.12</ecNumber>
    </recommendedName>
</protein>
<evidence type="ECO:0000256" key="7">
    <source>
        <dbReference type="ARBA" id="ARBA00022840"/>
    </source>
</evidence>
<evidence type="ECO:0000256" key="4">
    <source>
        <dbReference type="ARBA" id="ARBA00022679"/>
    </source>
</evidence>
<keyword evidence="5 9" id="KW-0547">Nucleotide-binding</keyword>
<dbReference type="GO" id="GO:0005737">
    <property type="term" value="C:cytoplasm"/>
    <property type="evidence" value="ECO:0007669"/>
    <property type="project" value="TreeGrafter"/>
</dbReference>
<dbReference type="STRING" id="33528.ENSGAFP00000020356"/>
<dbReference type="EMBL" id="NHOQ01002573">
    <property type="protein sequence ID" value="PWA15785.1"/>
    <property type="molecule type" value="Genomic_DNA"/>
</dbReference>
<keyword evidence="7 9" id="KW-0067">ATP-binding</keyword>
<dbReference type="GO" id="GO:0046316">
    <property type="term" value="F:gluconokinase activity"/>
    <property type="evidence" value="ECO:0007669"/>
    <property type="project" value="UniProtKB-EC"/>
</dbReference>
<dbReference type="AlphaFoldDB" id="A0A315UX25"/>